<dbReference type="Gene3D" id="3.40.640.10">
    <property type="entry name" value="Type I PLP-dependent aspartate aminotransferase-like (Major domain)"/>
    <property type="match status" value="1"/>
</dbReference>
<evidence type="ECO:0000313" key="4">
    <source>
        <dbReference type="EMBL" id="ACR80445.1"/>
    </source>
</evidence>
<dbReference type="HOGENOM" id="CLU_033332_7_2_0"/>
<dbReference type="SUPFAM" id="SSF53383">
    <property type="entry name" value="PLP-dependent transferases"/>
    <property type="match status" value="1"/>
</dbReference>
<reference evidence="4 5" key="1">
    <citation type="submission" date="2009-06" db="EMBL/GenBank/DDBJ databases">
        <title>Complete sequence of Thermotogales bacterium TBF 19.5.1.</title>
        <authorList>
            <consortium name="US DOE Joint Genome Institute"/>
            <person name="Lucas S."/>
            <person name="Copeland A."/>
            <person name="Lapidus A."/>
            <person name="Glavina del Rio T."/>
            <person name="Tice H."/>
            <person name="Bruce D."/>
            <person name="Goodwin L."/>
            <person name="Pitluck S."/>
            <person name="Chertkov O."/>
            <person name="Brettin T."/>
            <person name="Detter J.C."/>
            <person name="Han C."/>
            <person name="Schmutz J."/>
            <person name="Larimer F."/>
            <person name="Land M."/>
            <person name="Hauser L."/>
            <person name="Kyrpides N."/>
            <person name="Ovchinnikova G."/>
            <person name="Noll K."/>
        </authorList>
    </citation>
    <scope>NUCLEOTIDE SEQUENCE [LARGE SCALE GENOMIC DNA]</scope>
    <source>
        <strain evidence="5">ATCC BAA-1733 / DSM 21960 / TBF 19.5.1</strain>
    </source>
</reference>
<proteinExistence type="inferred from homology"/>
<evidence type="ECO:0000256" key="1">
    <source>
        <dbReference type="PIRSR" id="PIRSR000390-1"/>
    </source>
</evidence>
<dbReference type="CDD" id="cd00616">
    <property type="entry name" value="AHBA_syn"/>
    <property type="match status" value="1"/>
</dbReference>
<keyword evidence="4" id="KW-0032">Aminotransferase</keyword>
<dbReference type="InterPro" id="IPR015422">
    <property type="entry name" value="PyrdxlP-dep_Trfase_small"/>
</dbReference>
<dbReference type="InterPro" id="IPR000653">
    <property type="entry name" value="DegT/StrS_aminotransferase"/>
</dbReference>
<dbReference type="eggNOG" id="COG0399">
    <property type="taxonomic scope" value="Bacteria"/>
</dbReference>
<dbReference type="STRING" id="521045.Kole_1760"/>
<dbReference type="OrthoDB" id="9810913at2"/>
<dbReference type="KEGG" id="kol:Kole_1760"/>
<dbReference type="AlphaFoldDB" id="C5CFV1"/>
<organism evidence="4 5">
    <name type="scientific">Kosmotoga olearia (strain ATCC BAA-1733 / DSM 21960 / TBF 19.5.1)</name>
    <dbReference type="NCBI Taxonomy" id="521045"/>
    <lineage>
        <taxon>Bacteria</taxon>
        <taxon>Thermotogati</taxon>
        <taxon>Thermotogota</taxon>
        <taxon>Thermotogae</taxon>
        <taxon>Kosmotogales</taxon>
        <taxon>Kosmotogaceae</taxon>
        <taxon>Kosmotoga</taxon>
    </lineage>
</organism>
<dbReference type="PANTHER" id="PTHR30244">
    <property type="entry name" value="TRANSAMINASE"/>
    <property type="match status" value="1"/>
</dbReference>
<dbReference type="InterPro" id="IPR015424">
    <property type="entry name" value="PyrdxlP-dep_Trfase"/>
</dbReference>
<keyword evidence="5" id="KW-1185">Reference proteome</keyword>
<evidence type="ECO:0000313" key="5">
    <source>
        <dbReference type="Proteomes" id="UP000002382"/>
    </source>
</evidence>
<evidence type="ECO:0000256" key="3">
    <source>
        <dbReference type="RuleBase" id="RU004508"/>
    </source>
</evidence>
<feature type="modified residue" description="N6-(pyridoxal phosphate)lysine" evidence="2">
    <location>
        <position position="197"/>
    </location>
</feature>
<comment type="similarity">
    <text evidence="3">Belongs to the DegT/DnrJ/EryC1 family.</text>
</comment>
<protein>
    <submittedName>
        <fullName evidence="4">DegT/DnrJ/EryC1/StrS aminotransferase</fullName>
    </submittedName>
</protein>
<dbReference type="Pfam" id="PF01041">
    <property type="entry name" value="DegT_DnrJ_EryC1"/>
    <property type="match status" value="1"/>
</dbReference>
<name>C5CFV1_KOSOT</name>
<feature type="active site" description="Proton acceptor" evidence="1">
    <location>
        <position position="197"/>
    </location>
</feature>
<sequence>MFVPLARPDITQKEIDAVTEVMKSGILSIGKKVVEFEKLVANYSERTYGIAVNSGTSALHLALKALGVKPGDFVITSPFTFISSANVALFEGAIPVFADIDEKTFNVTPKTFKEAIERYHRKGFKTSKVKYSPFKPRFFVAVDIFGHPLDWDGINEVAAKWGIQIVEDSCEALGSEYKGKRIGSFGAAGTFAFYPNKQITTGEGGIVVTDDPEIAKLVKSMRNQGRGENENWLEHVRIGYNYRLDEVSAAIGVEQMKRIEEILEKRELVAKRYNELLKNVDGIETPFVDSYVSRKSWFVYVVKLAPEIDRNKVREYLQKNGVQCREYFKPVHLQPFYREQFGYEPGTFEITEKVSKRTLAIPFFNALTLEEQEYVVETLKKAIEFAG</sequence>
<gene>
    <name evidence="4" type="ordered locus">Kole_1760</name>
</gene>
<evidence type="ECO:0000256" key="2">
    <source>
        <dbReference type="PIRSR" id="PIRSR000390-2"/>
    </source>
</evidence>
<dbReference type="PIRSF" id="PIRSF000390">
    <property type="entry name" value="PLP_StrS"/>
    <property type="match status" value="1"/>
</dbReference>
<accession>C5CFV1</accession>
<dbReference type="GO" id="GO:0030170">
    <property type="term" value="F:pyridoxal phosphate binding"/>
    <property type="evidence" value="ECO:0007669"/>
    <property type="project" value="TreeGrafter"/>
</dbReference>
<dbReference type="GO" id="GO:0000271">
    <property type="term" value="P:polysaccharide biosynthetic process"/>
    <property type="evidence" value="ECO:0007669"/>
    <property type="project" value="TreeGrafter"/>
</dbReference>
<dbReference type="InterPro" id="IPR015421">
    <property type="entry name" value="PyrdxlP-dep_Trfase_major"/>
</dbReference>
<keyword evidence="4" id="KW-0808">Transferase</keyword>
<dbReference type="RefSeq" id="WP_015869089.1">
    <property type="nucleotide sequence ID" value="NC_012785.1"/>
</dbReference>
<keyword evidence="2 3" id="KW-0663">Pyridoxal phosphate</keyword>
<dbReference type="Gene3D" id="3.90.1150.10">
    <property type="entry name" value="Aspartate Aminotransferase, domain 1"/>
    <property type="match status" value="1"/>
</dbReference>
<reference evidence="4 5" key="2">
    <citation type="journal article" date="2011" name="J. Bacteriol.">
        <title>Genome Sequence of Kosmotoga olearia Strain TBF 19.5.1, a Thermophilic Bacterium with a Wide Growth Temperature Range, Isolated from the Troll B Oil Platform in the North Sea.</title>
        <authorList>
            <person name="Swithers K.S."/>
            <person name="Dipippo J.L."/>
            <person name="Bruce D.C."/>
            <person name="Detter C."/>
            <person name="Tapia R."/>
            <person name="Han S."/>
            <person name="Goodwin L.A."/>
            <person name="Han J."/>
            <person name="Woyke T."/>
            <person name="Pitluck S."/>
            <person name="Pennacchio L."/>
            <person name="Nolan M."/>
            <person name="Mikhailova N."/>
            <person name="Land M.L."/>
            <person name="Nesbo C.L."/>
            <person name="Gogarten J.P."/>
            <person name="Noll K.M."/>
        </authorList>
    </citation>
    <scope>NUCLEOTIDE SEQUENCE [LARGE SCALE GENOMIC DNA]</scope>
    <source>
        <strain evidence="5">ATCC BAA-1733 / DSM 21960 / TBF 19.5.1</strain>
    </source>
</reference>
<dbReference type="EMBL" id="CP001634">
    <property type="protein sequence ID" value="ACR80445.1"/>
    <property type="molecule type" value="Genomic_DNA"/>
</dbReference>
<dbReference type="Proteomes" id="UP000002382">
    <property type="component" value="Chromosome"/>
</dbReference>
<dbReference type="GO" id="GO:0008483">
    <property type="term" value="F:transaminase activity"/>
    <property type="evidence" value="ECO:0007669"/>
    <property type="project" value="UniProtKB-KW"/>
</dbReference>
<dbReference type="PANTHER" id="PTHR30244:SF39">
    <property type="entry name" value="BLR3650 PROTEIN"/>
    <property type="match status" value="1"/>
</dbReference>